<feature type="transmembrane region" description="Helical" evidence="5">
    <location>
        <begin position="747"/>
        <end position="765"/>
    </location>
</feature>
<dbReference type="InterPro" id="IPR011110">
    <property type="entry name" value="Reg_prop"/>
</dbReference>
<feature type="domain" description="Signal transduction histidine kinase subgroup 3 dimerisation and phosphoacceptor" evidence="8">
    <location>
        <begin position="786"/>
        <end position="849"/>
    </location>
</feature>
<dbReference type="PANTHER" id="PTHR24421:SF62">
    <property type="entry name" value="SENSORY TRANSDUCTION HISTIDINE KINASE"/>
    <property type="match status" value="1"/>
</dbReference>
<accession>A0A916UBE5</accession>
<dbReference type="Gene3D" id="2.130.10.10">
    <property type="entry name" value="YVTN repeat-like/Quinoprotein amine dehydrogenase"/>
    <property type="match status" value="3"/>
</dbReference>
<comment type="caution">
    <text evidence="9">The sequence shown here is derived from an EMBL/GenBank/DDBJ whole genome shotgun (WGS) entry which is preliminary data.</text>
</comment>
<reference evidence="9" key="1">
    <citation type="journal article" date="2014" name="Int. J. Syst. Evol. Microbiol.">
        <title>Complete genome sequence of Corynebacterium casei LMG S-19264T (=DSM 44701T), isolated from a smear-ripened cheese.</title>
        <authorList>
            <consortium name="US DOE Joint Genome Institute (JGI-PGF)"/>
            <person name="Walter F."/>
            <person name="Albersmeier A."/>
            <person name="Kalinowski J."/>
            <person name="Ruckert C."/>
        </authorList>
    </citation>
    <scope>NUCLEOTIDE SEQUENCE</scope>
    <source>
        <strain evidence="9">CGMCC 1.10998</strain>
    </source>
</reference>
<sequence length="1004" mass="111528">MAAWALDPDVRLQDFNHVMWTSKDGAPAEITSMAQTKDGWLWLGTPSGLYRFDGMRFELYQPPAGSSLLNSRISELAAQDNGELWIGYVRGGLSVLRQNGKLEHLALQDKDNLLGGTYTLALDTDGSAWIANGRGLMHFSAGKWRRVGEESGFPGVRAINVLLDQYGQLWASNGEKLYLLDRASGKFRPGGVEGISWGLIQSPDGRLWSAERDKLRLVPSPAAGPTLPRKPGFNQIEGHGTAIFDSDGNLWSLKCPRGLCFVPRAGDSPATQLLPSELATDKFDQPWQMTTLTTNLLLEDREGNIWVATQAGLERFRNNKLIPARIPGSDGFLSMASDADGKVWIADQLTGKAWNLPMSGTPPTELPLKIYTVTNDINGALLLAGPRGIERRRSGETKDEIQDKTQMTPLPERSDGKTVDEVVSRLYDDGVNLWVTLKTRGSFVRRNEHWSSFKEAGLPDGLTLAAVAGKGQIWLGFNDGSLIFYDNGNLMKYAAADMLGIGAITGVQAGQQIIVAGEKGIVTLRQGRFFRLQLDSPDVLRNVTGLVTTSNGDHWFNGARGVVHILQADWKRAMENPSSPLRYELIDVLEGYPGEAATGTWMSTTFVNRDGQLWFAATGGIVRLDPAKQRPQARIPKVEIRSVNTEQQRYAASEDILLPAGTSNFHIEYTTLSYAKPEQVRFRYWLEGADRSWKEAGARRAAYFTNLGPGTYHFNVMASGEDGMWDTGTSTISSVSFRIAPTMVQTAWFKALCAIAVLLVLWWLYRLRLRQVTRLFDIKHKERLAERERISRELHDTLLQSVQGLVLKIHGAVRRLPQQEPMREVIEGALNNADNIIVEARDRVSSLRSVKNCPDLASALDKVGQSLVQGSSIQFDIGILGEARTLHPVIRDEVYWIAREALINAFNHAQATRIDIGITYTSREMRLSIRDNGRGIPDETLRYAAARSHWGIVGMQERAAKINAVLRYQSPDKTGTEWTIVLPGRIAYEGNEGHTVWQRLLKRA</sequence>
<dbReference type="AlphaFoldDB" id="A0A916UBE5"/>
<gene>
    <name evidence="9" type="ORF">GCM10011396_12350</name>
</gene>
<dbReference type="Proteomes" id="UP000637423">
    <property type="component" value="Unassembled WGS sequence"/>
</dbReference>
<dbReference type="Pfam" id="PF07494">
    <property type="entry name" value="Reg_prop"/>
    <property type="match status" value="1"/>
</dbReference>
<dbReference type="InterPro" id="IPR050482">
    <property type="entry name" value="Sensor_HK_TwoCompSys"/>
</dbReference>
<dbReference type="Gene3D" id="2.60.40.10">
    <property type="entry name" value="Immunoglobulins"/>
    <property type="match status" value="1"/>
</dbReference>
<dbReference type="GO" id="GO:0046983">
    <property type="term" value="F:protein dimerization activity"/>
    <property type="evidence" value="ECO:0007669"/>
    <property type="project" value="InterPro"/>
</dbReference>
<feature type="region of interest" description="Disordered" evidence="4">
    <location>
        <begin position="392"/>
        <end position="415"/>
    </location>
</feature>
<dbReference type="Pfam" id="PF07730">
    <property type="entry name" value="HisKA_3"/>
    <property type="match status" value="1"/>
</dbReference>
<evidence type="ECO:0000256" key="3">
    <source>
        <dbReference type="ARBA" id="ARBA00023012"/>
    </source>
</evidence>
<proteinExistence type="predicted"/>
<evidence type="ECO:0000259" key="7">
    <source>
        <dbReference type="Pfam" id="PF07495"/>
    </source>
</evidence>
<keyword evidence="5" id="KW-0812">Transmembrane</keyword>
<name>A0A916UBE5_9BURK</name>
<dbReference type="Gene3D" id="1.20.5.1930">
    <property type="match status" value="1"/>
</dbReference>
<keyword evidence="10" id="KW-1185">Reference proteome</keyword>
<evidence type="ECO:0000313" key="10">
    <source>
        <dbReference type="Proteomes" id="UP000637423"/>
    </source>
</evidence>
<evidence type="ECO:0000256" key="5">
    <source>
        <dbReference type="SAM" id="Phobius"/>
    </source>
</evidence>
<evidence type="ECO:0000259" key="8">
    <source>
        <dbReference type="Pfam" id="PF07730"/>
    </source>
</evidence>
<keyword evidence="1" id="KW-0808">Transferase</keyword>
<dbReference type="PANTHER" id="PTHR24421">
    <property type="entry name" value="NITRATE/NITRITE SENSOR PROTEIN NARX-RELATED"/>
    <property type="match status" value="1"/>
</dbReference>
<evidence type="ECO:0000256" key="2">
    <source>
        <dbReference type="ARBA" id="ARBA00022777"/>
    </source>
</evidence>
<feature type="compositionally biased region" description="Basic and acidic residues" evidence="4">
    <location>
        <begin position="392"/>
        <end position="403"/>
    </location>
</feature>
<protein>
    <submittedName>
        <fullName evidence="9">Histidine kinase</fullName>
    </submittedName>
</protein>
<dbReference type="Pfam" id="PF02518">
    <property type="entry name" value="HATPase_c"/>
    <property type="match status" value="1"/>
</dbReference>
<feature type="domain" description="Two component regulator three Y" evidence="7">
    <location>
        <begin position="673"/>
        <end position="727"/>
    </location>
</feature>
<dbReference type="InterPro" id="IPR013783">
    <property type="entry name" value="Ig-like_fold"/>
</dbReference>
<dbReference type="Gene3D" id="3.30.565.10">
    <property type="entry name" value="Histidine kinase-like ATPase, C-terminal domain"/>
    <property type="match status" value="1"/>
</dbReference>
<dbReference type="SUPFAM" id="SSF63829">
    <property type="entry name" value="Calcium-dependent phosphotriesterase"/>
    <property type="match status" value="3"/>
</dbReference>
<dbReference type="GO" id="GO:0016020">
    <property type="term" value="C:membrane"/>
    <property type="evidence" value="ECO:0007669"/>
    <property type="project" value="InterPro"/>
</dbReference>
<evidence type="ECO:0000313" key="9">
    <source>
        <dbReference type="EMBL" id="GGC66848.1"/>
    </source>
</evidence>
<dbReference type="Pfam" id="PF07495">
    <property type="entry name" value="Y_Y_Y"/>
    <property type="match status" value="1"/>
</dbReference>
<organism evidence="9 10">
    <name type="scientific">Undibacterium terreum</name>
    <dbReference type="NCBI Taxonomy" id="1224302"/>
    <lineage>
        <taxon>Bacteria</taxon>
        <taxon>Pseudomonadati</taxon>
        <taxon>Pseudomonadota</taxon>
        <taxon>Betaproteobacteria</taxon>
        <taxon>Burkholderiales</taxon>
        <taxon>Oxalobacteraceae</taxon>
        <taxon>Undibacterium</taxon>
    </lineage>
</organism>
<dbReference type="InterPro" id="IPR036890">
    <property type="entry name" value="HATPase_C_sf"/>
</dbReference>
<dbReference type="CDD" id="cd16917">
    <property type="entry name" value="HATPase_UhpB-NarQ-NarX-like"/>
    <property type="match status" value="1"/>
</dbReference>
<evidence type="ECO:0000259" key="6">
    <source>
        <dbReference type="Pfam" id="PF02518"/>
    </source>
</evidence>
<dbReference type="EMBL" id="BMED01000001">
    <property type="protein sequence ID" value="GGC66848.1"/>
    <property type="molecule type" value="Genomic_DNA"/>
</dbReference>
<keyword evidence="5" id="KW-0472">Membrane</keyword>
<dbReference type="InterPro" id="IPR015943">
    <property type="entry name" value="WD40/YVTN_repeat-like_dom_sf"/>
</dbReference>
<dbReference type="InterPro" id="IPR003594">
    <property type="entry name" value="HATPase_dom"/>
</dbReference>
<dbReference type="GO" id="GO:0000155">
    <property type="term" value="F:phosphorelay sensor kinase activity"/>
    <property type="evidence" value="ECO:0007669"/>
    <property type="project" value="InterPro"/>
</dbReference>
<dbReference type="InterPro" id="IPR011123">
    <property type="entry name" value="Y_Y_Y"/>
</dbReference>
<evidence type="ECO:0000256" key="1">
    <source>
        <dbReference type="ARBA" id="ARBA00022679"/>
    </source>
</evidence>
<feature type="domain" description="Histidine kinase/HSP90-like ATPase" evidence="6">
    <location>
        <begin position="893"/>
        <end position="983"/>
    </location>
</feature>
<keyword evidence="3" id="KW-0902">Two-component regulatory system</keyword>
<dbReference type="InterPro" id="IPR011712">
    <property type="entry name" value="Sig_transdc_His_kin_sub3_dim/P"/>
</dbReference>
<evidence type="ECO:0000256" key="4">
    <source>
        <dbReference type="SAM" id="MobiDB-lite"/>
    </source>
</evidence>
<keyword evidence="2 9" id="KW-0418">Kinase</keyword>
<keyword evidence="5" id="KW-1133">Transmembrane helix</keyword>
<reference evidence="9" key="2">
    <citation type="submission" date="2020-09" db="EMBL/GenBank/DDBJ databases">
        <authorList>
            <person name="Sun Q."/>
            <person name="Zhou Y."/>
        </authorList>
    </citation>
    <scope>NUCLEOTIDE SEQUENCE</scope>
    <source>
        <strain evidence="9">CGMCC 1.10998</strain>
    </source>
</reference>
<dbReference type="SUPFAM" id="SSF55874">
    <property type="entry name" value="ATPase domain of HSP90 chaperone/DNA topoisomerase II/histidine kinase"/>
    <property type="match status" value="1"/>
</dbReference>